<reference evidence="11 12" key="1">
    <citation type="submission" date="2019-03" db="EMBL/GenBank/DDBJ databases">
        <title>Genomic Encyclopedia of Type Strains, Phase IV (KMG-IV): sequencing the most valuable type-strain genomes for metagenomic binning, comparative biology and taxonomic classification.</title>
        <authorList>
            <person name="Goeker M."/>
        </authorList>
    </citation>
    <scope>NUCLEOTIDE SEQUENCE [LARGE SCALE GENOMIC DNA]</scope>
    <source>
        <strain evidence="11 12">DSM 26377</strain>
    </source>
</reference>
<evidence type="ECO:0000313" key="12">
    <source>
        <dbReference type="Proteomes" id="UP000295341"/>
    </source>
</evidence>
<evidence type="ECO:0000256" key="4">
    <source>
        <dbReference type="ARBA" id="ARBA00023136"/>
    </source>
</evidence>
<dbReference type="Pfam" id="PF00015">
    <property type="entry name" value="MCPsignal"/>
    <property type="match status" value="1"/>
</dbReference>
<dbReference type="InterPro" id="IPR003660">
    <property type="entry name" value="HAMP_dom"/>
</dbReference>
<dbReference type="Gene3D" id="1.10.287.950">
    <property type="entry name" value="Methyl-accepting chemotaxis protein"/>
    <property type="match status" value="1"/>
</dbReference>
<evidence type="ECO:0000256" key="5">
    <source>
        <dbReference type="ARBA" id="ARBA00023224"/>
    </source>
</evidence>
<dbReference type="GO" id="GO:0016020">
    <property type="term" value="C:membrane"/>
    <property type="evidence" value="ECO:0007669"/>
    <property type="project" value="UniProtKB-SubCell"/>
</dbReference>
<evidence type="ECO:0000256" key="2">
    <source>
        <dbReference type="ARBA" id="ARBA00022692"/>
    </source>
</evidence>
<keyword evidence="4 8" id="KW-0472">Membrane</keyword>
<sequence length="680" mass="71270">MAKGKVGFRFDVLLLVIAVLGIGIGGGGLYYNDTLARRHESWIAMTRQLQNDSLAVNRIAEDVGRGISPDFAALTGQSENFADSIRILREGDADSGIEKMPAAVRDQVNNVDQAWATMKQALDKLSKAEEPVGSASAHIREIESSSDELAVLYRDVLQRLSAAGSYERLTLAAEQMARAERLQVLARRLLGDGRNAGAIAEELGKEGAALQATHTALVGDGPVGTVLREKTELVDRLSAAAAALATDGPALNEMQVAAGVLPGDGRNLYSTAIELEDGLGPLAGSGNFLRVAILPALGVASLALILYVLINIVSVRRRIARAEENDRRQQAAILSLLDEIGSLADGDLTVRANVTGDFTGAIADSINQTIDNLLSLVGTINETVGEISAAATSTQETASLMLSGSESQAQEVVDISGRMTQSAESLNAVAARAEQLSQQAGNSVQIAHNGASTVGRTIQGMAALREQIQDTAKRIKRLGESSQEIGNIIEFINDIAEQTNTLALNASIQAAMAGESGRGFAVVADEVQRLAERAAAATRQIETLVKTIQADTNEAIVSMERSTSNVIAGARSAEEAGQSLTRIEATSTDLARLIQEISSEARSEAAQATRITGQVQSIREIAIATAGSAQQTAAAVGELNSLSTKLRESVAGFKLPPDVALETGAMMAFTNPNASGGPFV</sequence>
<dbReference type="PROSITE" id="PS50885">
    <property type="entry name" value="HAMP"/>
    <property type="match status" value="1"/>
</dbReference>
<keyword evidence="12" id="KW-1185">Reference proteome</keyword>
<dbReference type="InterPro" id="IPR004089">
    <property type="entry name" value="MCPsignal_dom"/>
</dbReference>
<dbReference type="GO" id="GO:0007165">
    <property type="term" value="P:signal transduction"/>
    <property type="evidence" value="ECO:0007669"/>
    <property type="project" value="UniProtKB-KW"/>
</dbReference>
<evidence type="ECO:0000256" key="7">
    <source>
        <dbReference type="PROSITE-ProRule" id="PRU00284"/>
    </source>
</evidence>
<accession>A0A4R7NWU1</accession>
<dbReference type="SUPFAM" id="SSF58104">
    <property type="entry name" value="Methyl-accepting chemotaxis protein (MCP) signaling domain"/>
    <property type="match status" value="1"/>
</dbReference>
<evidence type="ECO:0000313" key="11">
    <source>
        <dbReference type="EMBL" id="TDU25684.1"/>
    </source>
</evidence>
<dbReference type="CDD" id="cd11386">
    <property type="entry name" value="MCP_signal"/>
    <property type="match status" value="1"/>
</dbReference>
<keyword evidence="5 7" id="KW-0807">Transducer</keyword>
<dbReference type="PROSITE" id="PS50111">
    <property type="entry name" value="CHEMOTAXIS_TRANSDUC_2"/>
    <property type="match status" value="1"/>
</dbReference>
<keyword evidence="2 8" id="KW-0812">Transmembrane</keyword>
<feature type="transmembrane region" description="Helical" evidence="8">
    <location>
        <begin position="12"/>
        <end position="31"/>
    </location>
</feature>
<comment type="similarity">
    <text evidence="6">Belongs to the methyl-accepting chemotaxis (MCP) protein family.</text>
</comment>
<dbReference type="EMBL" id="SOBT01000011">
    <property type="protein sequence ID" value="TDU25684.1"/>
    <property type="molecule type" value="Genomic_DNA"/>
</dbReference>
<organism evidence="11 12">
    <name type="scientific">Panacagrimonas perspica</name>
    <dbReference type="NCBI Taxonomy" id="381431"/>
    <lineage>
        <taxon>Bacteria</taxon>
        <taxon>Pseudomonadati</taxon>
        <taxon>Pseudomonadota</taxon>
        <taxon>Gammaproteobacteria</taxon>
        <taxon>Nevskiales</taxon>
        <taxon>Nevskiaceae</taxon>
        <taxon>Panacagrimonas</taxon>
    </lineage>
</organism>
<dbReference type="PANTHER" id="PTHR32089:SF119">
    <property type="entry name" value="METHYL-ACCEPTING CHEMOTAXIS PROTEIN CTPL"/>
    <property type="match status" value="1"/>
</dbReference>
<dbReference type="RefSeq" id="WP_133883290.1">
    <property type="nucleotide sequence ID" value="NZ_SOBT01000011.1"/>
</dbReference>
<feature type="domain" description="HAMP" evidence="10">
    <location>
        <begin position="327"/>
        <end position="378"/>
    </location>
</feature>
<protein>
    <submittedName>
        <fullName evidence="11">Twitching motility protein PilJ</fullName>
    </submittedName>
</protein>
<evidence type="ECO:0000256" key="1">
    <source>
        <dbReference type="ARBA" id="ARBA00004141"/>
    </source>
</evidence>
<gene>
    <name evidence="11" type="ORF">DFR24_4129</name>
</gene>
<dbReference type="SMART" id="SM00283">
    <property type="entry name" value="MA"/>
    <property type="match status" value="1"/>
</dbReference>
<dbReference type="GO" id="GO:0006935">
    <property type="term" value="P:chemotaxis"/>
    <property type="evidence" value="ECO:0007669"/>
    <property type="project" value="UniProtKB-ARBA"/>
</dbReference>
<name>A0A4R7NWU1_9GAMM</name>
<keyword evidence="3 8" id="KW-1133">Transmembrane helix</keyword>
<dbReference type="PANTHER" id="PTHR32089">
    <property type="entry name" value="METHYL-ACCEPTING CHEMOTAXIS PROTEIN MCPB"/>
    <property type="match status" value="1"/>
</dbReference>
<evidence type="ECO:0000256" key="8">
    <source>
        <dbReference type="SAM" id="Phobius"/>
    </source>
</evidence>
<evidence type="ECO:0000259" key="10">
    <source>
        <dbReference type="PROSITE" id="PS50885"/>
    </source>
</evidence>
<feature type="transmembrane region" description="Helical" evidence="8">
    <location>
        <begin position="288"/>
        <end position="310"/>
    </location>
</feature>
<feature type="domain" description="Methyl-accepting transducer" evidence="9">
    <location>
        <begin position="383"/>
        <end position="619"/>
    </location>
</feature>
<dbReference type="Proteomes" id="UP000295341">
    <property type="component" value="Unassembled WGS sequence"/>
</dbReference>
<evidence type="ECO:0000259" key="9">
    <source>
        <dbReference type="PROSITE" id="PS50111"/>
    </source>
</evidence>
<evidence type="ECO:0000256" key="3">
    <source>
        <dbReference type="ARBA" id="ARBA00022989"/>
    </source>
</evidence>
<comment type="subcellular location">
    <subcellularLocation>
        <location evidence="1">Membrane</location>
        <topology evidence="1">Multi-pass membrane protein</topology>
    </subcellularLocation>
</comment>
<proteinExistence type="inferred from homology"/>
<dbReference type="AlphaFoldDB" id="A0A4R7NWU1"/>
<comment type="caution">
    <text evidence="11">The sequence shown here is derived from an EMBL/GenBank/DDBJ whole genome shotgun (WGS) entry which is preliminary data.</text>
</comment>
<evidence type="ECO:0000256" key="6">
    <source>
        <dbReference type="ARBA" id="ARBA00029447"/>
    </source>
</evidence>